<evidence type="ECO:0000313" key="2">
    <source>
        <dbReference type="EMBL" id="AMD43443.1"/>
    </source>
</evidence>
<dbReference type="EMBL" id="KU356690">
    <property type="protein sequence ID" value="AMD43443.1"/>
    <property type="molecule type" value="Genomic_DNA"/>
</dbReference>
<accession>A0A1L2C962</accession>
<gene>
    <name evidence="2" type="ORF">ZC03_066</name>
</gene>
<dbReference type="Proteomes" id="UP000222072">
    <property type="component" value="Segment"/>
</dbReference>
<reference evidence="2 3" key="1">
    <citation type="journal article" date="2017" name="BMC Genomics">
        <title>Three novel Pseudomonas phages isolated from composting provide insights into the evolution and diversity of tailed phages.</title>
        <authorList>
            <person name="Amgarten D."/>
            <person name="Martins L.F."/>
            <person name="Lombardi K.C."/>
            <person name="Antunes L.P."/>
            <person name="de Souza A.P.S."/>
            <person name="Nicastro G.G."/>
            <person name="Kitajima E.W."/>
            <person name="Quaggio R.B."/>
            <person name="Upton C."/>
            <person name="Setubal J.C."/>
            <person name="da Silva A.M."/>
        </authorList>
    </citation>
    <scope>NUCLEOTIDE SEQUENCE [LARGE SCALE GENOMIC DNA]</scope>
</reference>
<name>A0A1L2C962_9CAUD</name>
<keyword evidence="3" id="KW-1185">Reference proteome</keyword>
<evidence type="ECO:0000256" key="1">
    <source>
        <dbReference type="SAM" id="Coils"/>
    </source>
</evidence>
<sequence>MTAKKSNKEKKPLPGFELTEVALIASFLKIEALEEENEKLRQLLKELVSWIPSADTYRRLGFDPEAPMRAYKEAKAVLGITNSKENA</sequence>
<protein>
    <submittedName>
        <fullName evidence="2">Uncharacterized protein</fullName>
    </submittedName>
</protein>
<organism evidence="2 3">
    <name type="scientific">Pseudomonas phage ZC03</name>
    <dbReference type="NCBI Taxonomy" id="1622115"/>
    <lineage>
        <taxon>Viruses</taxon>
        <taxon>Duplodnaviria</taxon>
        <taxon>Heunggongvirae</taxon>
        <taxon>Uroviricota</taxon>
        <taxon>Caudoviricetes</taxon>
        <taxon>Schitoviridae</taxon>
        <taxon>Zicotriavirus</taxon>
        <taxon>Zicotriavirus ZC03</taxon>
    </lineage>
</organism>
<proteinExistence type="predicted"/>
<keyword evidence="1" id="KW-0175">Coiled coil</keyword>
<feature type="coiled-coil region" evidence="1">
    <location>
        <begin position="23"/>
        <end position="50"/>
    </location>
</feature>
<evidence type="ECO:0000313" key="3">
    <source>
        <dbReference type="Proteomes" id="UP000222072"/>
    </source>
</evidence>